<gene>
    <name evidence="1" type="ORF">FKV24_004530</name>
</gene>
<dbReference type="EMBL" id="VICD02000061">
    <property type="protein sequence ID" value="KAB8196217.1"/>
    <property type="molecule type" value="Genomic_DNA"/>
</dbReference>
<evidence type="ECO:0000313" key="2">
    <source>
        <dbReference type="Proteomes" id="UP000320431"/>
    </source>
</evidence>
<evidence type="ECO:0000313" key="1">
    <source>
        <dbReference type="EMBL" id="KAB8196217.1"/>
    </source>
</evidence>
<dbReference type="PROSITE" id="PS51257">
    <property type="entry name" value="PROKAR_LIPOPROTEIN"/>
    <property type="match status" value="1"/>
</dbReference>
<organism evidence="1 2">
    <name type="scientific">Marilutibacter maris</name>
    <dbReference type="NCBI Taxonomy" id="1605891"/>
    <lineage>
        <taxon>Bacteria</taxon>
        <taxon>Pseudomonadati</taxon>
        <taxon>Pseudomonadota</taxon>
        <taxon>Gammaproteobacteria</taxon>
        <taxon>Lysobacterales</taxon>
        <taxon>Lysobacteraceae</taxon>
        <taxon>Marilutibacter</taxon>
    </lineage>
</organism>
<reference evidence="1 2" key="1">
    <citation type="submission" date="2019-10" db="EMBL/GenBank/DDBJ databases">
        <title>Lysobacter alkalisoli sp. nov., isolated from saline-alkaline soil.</title>
        <authorList>
            <person name="Sun J.-Q."/>
        </authorList>
    </citation>
    <scope>NUCLEOTIDE SEQUENCE [LARGE SCALE GENOMIC DNA]</scope>
    <source>
        <strain evidence="1 2">KCTC 42381</strain>
    </source>
</reference>
<sequence length="143" mass="14944">MSRIKGPASAAVLAATLLAGCLESDFPACKGPVATHALGKCVASYHQADYGSGGQVTQALVECDGLTSRPGGNVVAIHSVAHGIGLRWLDPHTLEVAVPAGAELQDQRRSDRYSGYPLRYVYRELRAGEPALQGCGLVRSNGD</sequence>
<proteinExistence type="predicted"/>
<dbReference type="Proteomes" id="UP000320431">
    <property type="component" value="Unassembled WGS sequence"/>
</dbReference>
<protein>
    <submittedName>
        <fullName evidence="1">Uncharacterized protein</fullName>
    </submittedName>
</protein>
<accession>A0A508B5B8</accession>
<dbReference type="AlphaFoldDB" id="A0A508B5B8"/>
<name>A0A508B5B8_9GAMM</name>
<comment type="caution">
    <text evidence="1">The sequence shown here is derived from an EMBL/GenBank/DDBJ whole genome shotgun (WGS) entry which is preliminary data.</text>
</comment>
<dbReference type="RefSeq" id="WP_141481523.1">
    <property type="nucleotide sequence ID" value="NZ_VICD02000061.1"/>
</dbReference>